<feature type="transmembrane region" description="Helical" evidence="7">
    <location>
        <begin position="102"/>
        <end position="127"/>
    </location>
</feature>
<feature type="transmembrane region" description="Helical" evidence="7">
    <location>
        <begin position="198"/>
        <end position="216"/>
    </location>
</feature>
<dbReference type="EMBL" id="JABEPQ010000005">
    <property type="protein sequence ID" value="NNM47831.1"/>
    <property type="molecule type" value="Genomic_DNA"/>
</dbReference>
<feature type="transmembrane region" description="Helical" evidence="7">
    <location>
        <begin position="469"/>
        <end position="491"/>
    </location>
</feature>
<dbReference type="InterPro" id="IPR020846">
    <property type="entry name" value="MFS_dom"/>
</dbReference>
<feature type="transmembrane region" description="Helical" evidence="7">
    <location>
        <begin position="47"/>
        <end position="65"/>
    </location>
</feature>
<evidence type="ECO:0000256" key="2">
    <source>
        <dbReference type="ARBA" id="ARBA00022448"/>
    </source>
</evidence>
<dbReference type="PRINTS" id="PR01036">
    <property type="entry name" value="TCRTETB"/>
</dbReference>
<evidence type="ECO:0000259" key="8">
    <source>
        <dbReference type="PROSITE" id="PS50850"/>
    </source>
</evidence>
<dbReference type="PANTHER" id="PTHR42718:SF42">
    <property type="entry name" value="EXPORT PROTEIN"/>
    <property type="match status" value="1"/>
</dbReference>
<dbReference type="RefSeq" id="WP_171244964.1">
    <property type="nucleotide sequence ID" value="NZ_JABEPQ010000005.1"/>
</dbReference>
<dbReference type="InterPro" id="IPR011701">
    <property type="entry name" value="MFS"/>
</dbReference>
<evidence type="ECO:0000256" key="4">
    <source>
        <dbReference type="ARBA" id="ARBA00022692"/>
    </source>
</evidence>
<feature type="transmembrane region" description="Helical" evidence="7">
    <location>
        <begin position="330"/>
        <end position="352"/>
    </location>
</feature>
<evidence type="ECO:0000313" key="10">
    <source>
        <dbReference type="Proteomes" id="UP000588586"/>
    </source>
</evidence>
<dbReference type="PROSITE" id="PS50850">
    <property type="entry name" value="MFS"/>
    <property type="match status" value="1"/>
</dbReference>
<evidence type="ECO:0000256" key="6">
    <source>
        <dbReference type="ARBA" id="ARBA00023136"/>
    </source>
</evidence>
<evidence type="ECO:0000256" key="3">
    <source>
        <dbReference type="ARBA" id="ARBA00022475"/>
    </source>
</evidence>
<keyword evidence="5 7" id="KW-1133">Transmembrane helix</keyword>
<organism evidence="9 10">
    <name type="scientific">Knoellia koreensis</name>
    <dbReference type="NCBI Taxonomy" id="2730921"/>
    <lineage>
        <taxon>Bacteria</taxon>
        <taxon>Bacillati</taxon>
        <taxon>Actinomycetota</taxon>
        <taxon>Actinomycetes</taxon>
        <taxon>Micrococcales</taxon>
        <taxon>Intrasporangiaceae</taxon>
        <taxon>Knoellia</taxon>
    </lineage>
</organism>
<dbReference type="CDD" id="cd17321">
    <property type="entry name" value="MFS_MMR_MDR_like"/>
    <property type="match status" value="1"/>
</dbReference>
<feature type="transmembrane region" description="Helical" evidence="7">
    <location>
        <begin position="228"/>
        <end position="246"/>
    </location>
</feature>
<dbReference type="Pfam" id="PF07690">
    <property type="entry name" value="MFS_1"/>
    <property type="match status" value="1"/>
</dbReference>
<feature type="transmembrane region" description="Helical" evidence="7">
    <location>
        <begin position="136"/>
        <end position="157"/>
    </location>
</feature>
<feature type="transmembrane region" description="Helical" evidence="7">
    <location>
        <begin position="77"/>
        <end position="96"/>
    </location>
</feature>
<comment type="caution">
    <text evidence="9">The sequence shown here is derived from an EMBL/GenBank/DDBJ whole genome shotgun (WGS) entry which is preliminary data.</text>
</comment>
<proteinExistence type="predicted"/>
<dbReference type="InterPro" id="IPR036259">
    <property type="entry name" value="MFS_trans_sf"/>
</dbReference>
<dbReference type="GO" id="GO:0022857">
    <property type="term" value="F:transmembrane transporter activity"/>
    <property type="evidence" value="ECO:0007669"/>
    <property type="project" value="InterPro"/>
</dbReference>
<feature type="transmembrane region" description="Helical" evidence="7">
    <location>
        <begin position="267"/>
        <end position="290"/>
    </location>
</feature>
<gene>
    <name evidence="9" type="ORF">HJG52_17730</name>
</gene>
<feature type="domain" description="Major facilitator superfamily (MFS) profile" evidence="8">
    <location>
        <begin position="11"/>
        <end position="493"/>
    </location>
</feature>
<sequence>MAARSRGAWWAVAALVLATLTGGFDITVLNVALPTIGSQLGAGTTALQWMVNAYVLVFACLILPMGAAGDRWGRRRVLLGGLALFTAGSVLAAWAGGAALVIAARAVMGAGMAMVLPMTLATLAVLFPSPQERSRAVAAVIAATGLGVPLGPLVGGWLLERHWWGSVFLINVPIAIAALAAIAVLVPESADPAPPRADFTGAALAVAGLAGFTYAVTQAPLRGWGSPAVLSTLLVGLSLLTVLVAWERRTDHPLIEGALFRNRSFAGGSGAAAIAGVALFALLFVIPMYLQLVRGHAPMGTGLRLLPVVLGLVVGAAAGDGLARWRGHRAPVVLGLLLVSVALAVGAGTGVGTGYGLVAAWLTAAGVGIGMALAPATDAVLDALPPHRSGTGTALAMTIRYVGGSLGVAVLGAVLSEGFTDRLDLTGVPAQLTGTAEGSLGGALAVAQRTSNPQLTADAVTAFMHGMSLVLIVCCVVCLVGAAAVAAALPAKQRLRATSERVSP</sequence>
<dbReference type="PANTHER" id="PTHR42718">
    <property type="entry name" value="MAJOR FACILITATOR SUPERFAMILY MULTIDRUG TRANSPORTER MFSC"/>
    <property type="match status" value="1"/>
</dbReference>
<evidence type="ECO:0000256" key="1">
    <source>
        <dbReference type="ARBA" id="ARBA00004651"/>
    </source>
</evidence>
<dbReference type="SUPFAM" id="SSF103473">
    <property type="entry name" value="MFS general substrate transporter"/>
    <property type="match status" value="1"/>
</dbReference>
<evidence type="ECO:0000256" key="7">
    <source>
        <dbReference type="SAM" id="Phobius"/>
    </source>
</evidence>
<feature type="transmembrane region" description="Helical" evidence="7">
    <location>
        <begin position="393"/>
        <end position="415"/>
    </location>
</feature>
<comment type="subcellular location">
    <subcellularLocation>
        <location evidence="1">Cell membrane</location>
        <topology evidence="1">Multi-pass membrane protein</topology>
    </subcellularLocation>
</comment>
<dbReference type="NCBIfam" id="TIGR00711">
    <property type="entry name" value="efflux_EmrB"/>
    <property type="match status" value="1"/>
</dbReference>
<protein>
    <submittedName>
        <fullName evidence="9">MFS transporter</fullName>
    </submittedName>
</protein>
<dbReference type="AlphaFoldDB" id="A0A849HN76"/>
<dbReference type="InterPro" id="IPR004638">
    <property type="entry name" value="EmrB-like"/>
</dbReference>
<keyword evidence="2" id="KW-0813">Transport</keyword>
<feature type="transmembrane region" description="Helical" evidence="7">
    <location>
        <begin position="163"/>
        <end position="186"/>
    </location>
</feature>
<keyword evidence="10" id="KW-1185">Reference proteome</keyword>
<dbReference type="GO" id="GO:0005886">
    <property type="term" value="C:plasma membrane"/>
    <property type="evidence" value="ECO:0007669"/>
    <property type="project" value="UniProtKB-SubCell"/>
</dbReference>
<accession>A0A849HN76</accession>
<reference evidence="9 10" key="1">
    <citation type="submission" date="2020-04" db="EMBL/GenBank/DDBJ databases">
        <title>Knoellia sp. isolate from air conditioner.</title>
        <authorList>
            <person name="Chea S."/>
            <person name="Kim D.-U."/>
        </authorList>
    </citation>
    <scope>NUCLEOTIDE SEQUENCE [LARGE SCALE GENOMIC DNA]</scope>
    <source>
        <strain evidence="9 10">DB2414S</strain>
    </source>
</reference>
<name>A0A849HN76_9MICO</name>
<dbReference type="Proteomes" id="UP000588586">
    <property type="component" value="Unassembled WGS sequence"/>
</dbReference>
<evidence type="ECO:0000256" key="5">
    <source>
        <dbReference type="ARBA" id="ARBA00022989"/>
    </source>
</evidence>
<feature type="transmembrane region" description="Helical" evidence="7">
    <location>
        <begin position="358"/>
        <end position="381"/>
    </location>
</feature>
<feature type="transmembrane region" description="Helical" evidence="7">
    <location>
        <begin position="302"/>
        <end position="323"/>
    </location>
</feature>
<evidence type="ECO:0000313" key="9">
    <source>
        <dbReference type="EMBL" id="NNM47831.1"/>
    </source>
</evidence>
<keyword evidence="4 7" id="KW-0812">Transmembrane</keyword>
<keyword evidence="3" id="KW-1003">Cell membrane</keyword>
<dbReference type="Gene3D" id="1.20.1720.10">
    <property type="entry name" value="Multidrug resistance protein D"/>
    <property type="match status" value="2"/>
</dbReference>
<keyword evidence="6 7" id="KW-0472">Membrane</keyword>